<protein>
    <submittedName>
        <fullName evidence="2">Unannotated protein</fullName>
    </submittedName>
</protein>
<sequence length="164" mass="18050">MDDDFAPETLEELEEMCFGRDGEARNGYDAVWIDHFWNHRIDGMVFAADIDEAIERGLAGDADGLPIDSLDGPDGQATNLSGGHQVRAVRVLIDTDSGLIEETIGALTWQMAIDLANLMFGSTSEVLGIQEGGESLWMSEPTDELFDRTDVPVGWSLPRPRPQR</sequence>
<gene>
    <name evidence="1" type="ORF">UFOPK1392_01912</name>
    <name evidence="2" type="ORF">UFOPK3733_01722</name>
</gene>
<dbReference type="EMBL" id="CAEMXZ010000108">
    <property type="protein sequence ID" value="CAB4324148.1"/>
    <property type="molecule type" value="Genomic_DNA"/>
</dbReference>
<evidence type="ECO:0000313" key="2">
    <source>
        <dbReference type="EMBL" id="CAB4948382.1"/>
    </source>
</evidence>
<reference evidence="2" key="1">
    <citation type="submission" date="2020-05" db="EMBL/GenBank/DDBJ databases">
        <authorList>
            <person name="Chiriac C."/>
            <person name="Salcher M."/>
            <person name="Ghai R."/>
            <person name="Kavagutti S V."/>
        </authorList>
    </citation>
    <scope>NUCLEOTIDE SEQUENCE</scope>
</reference>
<proteinExistence type="predicted"/>
<organism evidence="2">
    <name type="scientific">freshwater metagenome</name>
    <dbReference type="NCBI Taxonomy" id="449393"/>
    <lineage>
        <taxon>unclassified sequences</taxon>
        <taxon>metagenomes</taxon>
        <taxon>ecological metagenomes</taxon>
    </lineage>
</organism>
<accession>A0A6J7K205</accession>
<name>A0A6J7K205_9ZZZZ</name>
<evidence type="ECO:0000313" key="1">
    <source>
        <dbReference type="EMBL" id="CAB4324148.1"/>
    </source>
</evidence>
<dbReference type="AlphaFoldDB" id="A0A6J7K205"/>
<dbReference type="EMBL" id="CAFBNC010000106">
    <property type="protein sequence ID" value="CAB4948382.1"/>
    <property type="molecule type" value="Genomic_DNA"/>
</dbReference>